<comment type="caution">
    <text evidence="2">The sequence shown here is derived from an EMBL/GenBank/DDBJ whole genome shotgun (WGS) entry which is preliminary data.</text>
</comment>
<evidence type="ECO:0000256" key="1">
    <source>
        <dbReference type="SAM" id="MobiDB-lite"/>
    </source>
</evidence>
<evidence type="ECO:0000313" key="3">
    <source>
        <dbReference type="Proteomes" id="UP001153076"/>
    </source>
</evidence>
<dbReference type="Proteomes" id="UP001153076">
    <property type="component" value="Unassembled WGS sequence"/>
</dbReference>
<protein>
    <submittedName>
        <fullName evidence="2">Uncharacterized protein</fullName>
    </submittedName>
</protein>
<organism evidence="2 3">
    <name type="scientific">Carnegiea gigantea</name>
    <dbReference type="NCBI Taxonomy" id="171969"/>
    <lineage>
        <taxon>Eukaryota</taxon>
        <taxon>Viridiplantae</taxon>
        <taxon>Streptophyta</taxon>
        <taxon>Embryophyta</taxon>
        <taxon>Tracheophyta</taxon>
        <taxon>Spermatophyta</taxon>
        <taxon>Magnoliopsida</taxon>
        <taxon>eudicotyledons</taxon>
        <taxon>Gunneridae</taxon>
        <taxon>Pentapetalae</taxon>
        <taxon>Caryophyllales</taxon>
        <taxon>Cactineae</taxon>
        <taxon>Cactaceae</taxon>
        <taxon>Cactoideae</taxon>
        <taxon>Echinocereeae</taxon>
        <taxon>Carnegiea</taxon>
    </lineage>
</organism>
<dbReference type="AlphaFoldDB" id="A0A9Q1Q4S0"/>
<gene>
    <name evidence="2" type="ORF">Cgig2_009975</name>
</gene>
<reference evidence="2" key="1">
    <citation type="submission" date="2022-04" db="EMBL/GenBank/DDBJ databases">
        <title>Carnegiea gigantea Genome sequencing and assembly v2.</title>
        <authorList>
            <person name="Copetti D."/>
            <person name="Sanderson M.J."/>
            <person name="Burquez A."/>
            <person name="Wojciechowski M.F."/>
        </authorList>
    </citation>
    <scope>NUCLEOTIDE SEQUENCE</scope>
    <source>
        <strain evidence="2">SGP5-SGP5p</strain>
        <tissue evidence="2">Aerial part</tissue>
    </source>
</reference>
<dbReference type="EMBL" id="JAKOGI010000968">
    <property type="protein sequence ID" value="KAJ8428790.1"/>
    <property type="molecule type" value="Genomic_DNA"/>
</dbReference>
<accession>A0A9Q1Q4S0</accession>
<keyword evidence="3" id="KW-1185">Reference proteome</keyword>
<name>A0A9Q1Q4S0_9CARY</name>
<evidence type="ECO:0000313" key="2">
    <source>
        <dbReference type="EMBL" id="KAJ8428790.1"/>
    </source>
</evidence>
<sequence length="276" mass="30464">MWALQQLYWGPFEFWFENIEYRLRRARALHPVNPPAKLASSSTPVEVSSLGDTPPVSSDEDGDIPEGLAGPQVEGRHPQFLSLPACIDGRAEPKKIPDAVPLFEPGTLSWSNYEYSSTPIVLSPEVEVSYPWEITIADYTTDFQVPRMVKTKSTERIKSPDELLAEGTQVNPCFAPSSSKQGSKVASISTSCTSRDGPGSHVPDPKVVPTLKRMALEKQYLLPAGYTFVILEANATVNEPPAKCIVVYRMALNYGHRFPLQPASEEILNKYELAAV</sequence>
<feature type="region of interest" description="Disordered" evidence="1">
    <location>
        <begin position="35"/>
        <end position="76"/>
    </location>
</feature>
<proteinExistence type="predicted"/>
<dbReference type="OrthoDB" id="1750920at2759"/>